<gene>
    <name evidence="2" type="ORF">METZ01_LOCUS175550</name>
</gene>
<name>A0A382C9E7_9ZZZZ</name>
<proteinExistence type="predicted"/>
<sequence>MRKKPTLKKDIPLVSMLARCAQIAVTATGIIVASTSPKVHLMI</sequence>
<accession>A0A382C9E7</accession>
<feature type="transmembrane region" description="Helical" evidence="1">
    <location>
        <begin position="12"/>
        <end position="33"/>
    </location>
</feature>
<keyword evidence="1" id="KW-0472">Membrane</keyword>
<protein>
    <submittedName>
        <fullName evidence="2">Uncharacterized protein</fullName>
    </submittedName>
</protein>
<dbReference type="EMBL" id="UINC01033424">
    <property type="protein sequence ID" value="SVB22696.1"/>
    <property type="molecule type" value="Genomic_DNA"/>
</dbReference>
<keyword evidence="1" id="KW-0812">Transmembrane</keyword>
<dbReference type="AlphaFoldDB" id="A0A382C9E7"/>
<organism evidence="2">
    <name type="scientific">marine metagenome</name>
    <dbReference type="NCBI Taxonomy" id="408172"/>
    <lineage>
        <taxon>unclassified sequences</taxon>
        <taxon>metagenomes</taxon>
        <taxon>ecological metagenomes</taxon>
    </lineage>
</organism>
<reference evidence="2" key="1">
    <citation type="submission" date="2018-05" db="EMBL/GenBank/DDBJ databases">
        <authorList>
            <person name="Lanie J.A."/>
            <person name="Ng W.-L."/>
            <person name="Kazmierczak K.M."/>
            <person name="Andrzejewski T.M."/>
            <person name="Davidsen T.M."/>
            <person name="Wayne K.J."/>
            <person name="Tettelin H."/>
            <person name="Glass J.I."/>
            <person name="Rusch D."/>
            <person name="Podicherti R."/>
            <person name="Tsui H.-C.T."/>
            <person name="Winkler M.E."/>
        </authorList>
    </citation>
    <scope>NUCLEOTIDE SEQUENCE</scope>
</reference>
<evidence type="ECO:0000256" key="1">
    <source>
        <dbReference type="SAM" id="Phobius"/>
    </source>
</evidence>
<evidence type="ECO:0000313" key="2">
    <source>
        <dbReference type="EMBL" id="SVB22696.1"/>
    </source>
</evidence>
<keyword evidence="1" id="KW-1133">Transmembrane helix</keyword>